<evidence type="ECO:0000256" key="3">
    <source>
        <dbReference type="ARBA" id="ARBA00022989"/>
    </source>
</evidence>
<reference evidence="7 8" key="1">
    <citation type="submission" date="2020-06" db="EMBL/GenBank/DDBJ databases">
        <authorList>
            <person name="Li R."/>
            <person name="Bekaert M."/>
        </authorList>
    </citation>
    <scope>NUCLEOTIDE SEQUENCE [LARGE SCALE GENOMIC DNA]</scope>
    <source>
        <strain evidence="8">wild</strain>
    </source>
</reference>
<name>A0A6J8AVT5_MYTCO</name>
<keyword evidence="4 5" id="KW-0472">Membrane</keyword>
<dbReference type="InterPro" id="IPR017452">
    <property type="entry name" value="GPCR_Rhodpsn_7TM"/>
</dbReference>
<dbReference type="GO" id="GO:0016020">
    <property type="term" value="C:membrane"/>
    <property type="evidence" value="ECO:0007669"/>
    <property type="project" value="UniProtKB-SubCell"/>
</dbReference>
<keyword evidence="8" id="KW-1185">Reference proteome</keyword>
<feature type="transmembrane region" description="Helical" evidence="5">
    <location>
        <begin position="21"/>
        <end position="42"/>
    </location>
</feature>
<dbReference type="AlphaFoldDB" id="A0A6J8AVT5"/>
<evidence type="ECO:0000256" key="4">
    <source>
        <dbReference type="ARBA" id="ARBA00023136"/>
    </source>
</evidence>
<keyword evidence="3 5" id="KW-1133">Transmembrane helix</keyword>
<feature type="transmembrane region" description="Helical" evidence="5">
    <location>
        <begin position="145"/>
        <end position="167"/>
    </location>
</feature>
<dbReference type="InterPro" id="IPR052954">
    <property type="entry name" value="GPCR-Ligand_Int"/>
</dbReference>
<evidence type="ECO:0000259" key="6">
    <source>
        <dbReference type="PROSITE" id="PS50262"/>
    </source>
</evidence>
<dbReference type="SUPFAM" id="SSF81321">
    <property type="entry name" value="Family A G protein-coupled receptor-like"/>
    <property type="match status" value="1"/>
</dbReference>
<dbReference type="PANTHER" id="PTHR46641">
    <property type="entry name" value="FMRFAMIDE RECEPTOR-RELATED"/>
    <property type="match status" value="1"/>
</dbReference>
<dbReference type="InterPro" id="IPR000276">
    <property type="entry name" value="GPCR_Rhodpsn"/>
</dbReference>
<dbReference type="PRINTS" id="PR00237">
    <property type="entry name" value="GPCRRHODOPSN"/>
</dbReference>
<gene>
    <name evidence="7" type="ORF">MCOR_10752</name>
</gene>
<protein>
    <recommendedName>
        <fullName evidence="6">G-protein coupled receptors family 1 profile domain-containing protein</fullName>
    </recommendedName>
</protein>
<feature type="transmembrane region" description="Helical" evidence="5">
    <location>
        <begin position="63"/>
        <end position="81"/>
    </location>
</feature>
<comment type="subcellular location">
    <subcellularLocation>
        <location evidence="1">Membrane</location>
    </subcellularLocation>
</comment>
<dbReference type="EMBL" id="CACVKT020001865">
    <property type="protein sequence ID" value="CAC5372754.1"/>
    <property type="molecule type" value="Genomic_DNA"/>
</dbReference>
<dbReference type="Proteomes" id="UP000507470">
    <property type="component" value="Unassembled WGS sequence"/>
</dbReference>
<organism evidence="7 8">
    <name type="scientific">Mytilus coruscus</name>
    <name type="common">Sea mussel</name>
    <dbReference type="NCBI Taxonomy" id="42192"/>
    <lineage>
        <taxon>Eukaryota</taxon>
        <taxon>Metazoa</taxon>
        <taxon>Spiralia</taxon>
        <taxon>Lophotrochozoa</taxon>
        <taxon>Mollusca</taxon>
        <taxon>Bivalvia</taxon>
        <taxon>Autobranchia</taxon>
        <taxon>Pteriomorphia</taxon>
        <taxon>Mytilida</taxon>
        <taxon>Mytiloidea</taxon>
        <taxon>Mytilidae</taxon>
        <taxon>Mytilinae</taxon>
        <taxon>Mytilus</taxon>
    </lineage>
</organism>
<dbReference type="PROSITE" id="PS50262">
    <property type="entry name" value="G_PROTEIN_RECEP_F1_2"/>
    <property type="match status" value="1"/>
</dbReference>
<dbReference type="Gene3D" id="1.20.1070.10">
    <property type="entry name" value="Rhodopsin 7-helix transmembrane proteins"/>
    <property type="match status" value="1"/>
</dbReference>
<sequence length="230" mass="26408">MLGRTVSSTASEKAYKSLAPYAHYLFNSTMTCTAWITVSIATERFICVRYAQKARRIVTHTRAVIISVVIVITTLTLSVPLELREEFRANQTTEKSNTLITFSKAYNLCYYILRALFPIVIITVLSILILLRLQKTRLRKAKKKVTKTILLTIISFVVCILPDAIVSSYGRLFYNEPDYLLLGIAEITDFLLLFNSTTNIILYGCSCQQFMQQLKSIFHCSQRRQRRLRV</sequence>
<proteinExistence type="predicted"/>
<keyword evidence="2 5" id="KW-0812">Transmembrane</keyword>
<dbReference type="Pfam" id="PF00001">
    <property type="entry name" value="7tm_1"/>
    <property type="match status" value="1"/>
</dbReference>
<dbReference type="OrthoDB" id="10345806at2759"/>
<dbReference type="GO" id="GO:0004930">
    <property type="term" value="F:G protein-coupled receptor activity"/>
    <property type="evidence" value="ECO:0007669"/>
    <property type="project" value="InterPro"/>
</dbReference>
<feature type="domain" description="G-protein coupled receptors family 1 profile" evidence="6">
    <location>
        <begin position="1"/>
        <end position="203"/>
    </location>
</feature>
<evidence type="ECO:0000256" key="5">
    <source>
        <dbReference type="SAM" id="Phobius"/>
    </source>
</evidence>
<feature type="transmembrane region" description="Helical" evidence="5">
    <location>
        <begin position="111"/>
        <end position="133"/>
    </location>
</feature>
<feature type="transmembrane region" description="Helical" evidence="5">
    <location>
        <begin position="179"/>
        <end position="205"/>
    </location>
</feature>
<evidence type="ECO:0000313" key="7">
    <source>
        <dbReference type="EMBL" id="CAC5372754.1"/>
    </source>
</evidence>
<evidence type="ECO:0000256" key="1">
    <source>
        <dbReference type="ARBA" id="ARBA00004370"/>
    </source>
</evidence>
<accession>A0A6J8AVT5</accession>
<evidence type="ECO:0000256" key="2">
    <source>
        <dbReference type="ARBA" id="ARBA00022692"/>
    </source>
</evidence>
<dbReference type="PANTHER" id="PTHR46641:SF2">
    <property type="entry name" value="FMRFAMIDE RECEPTOR"/>
    <property type="match status" value="1"/>
</dbReference>
<evidence type="ECO:0000313" key="8">
    <source>
        <dbReference type="Proteomes" id="UP000507470"/>
    </source>
</evidence>